<gene>
    <name evidence="2" type="ORF">C450_15048</name>
</gene>
<evidence type="ECO:0000256" key="1">
    <source>
        <dbReference type="SAM" id="Phobius"/>
    </source>
</evidence>
<protein>
    <submittedName>
        <fullName evidence="2">Membrane-bound metal-dependent hydrolase</fullName>
    </submittedName>
</protein>
<keyword evidence="1" id="KW-1133">Transmembrane helix</keyword>
<dbReference type="EMBL" id="AOME01000073">
    <property type="protein sequence ID" value="EMA50424.1"/>
    <property type="molecule type" value="Genomic_DNA"/>
</dbReference>
<dbReference type="Proteomes" id="UP000011625">
    <property type="component" value="Unassembled WGS sequence"/>
</dbReference>
<comment type="caution">
    <text evidence="2">The sequence shown here is derived from an EMBL/GenBank/DDBJ whole genome shotgun (WGS) entry which is preliminary data.</text>
</comment>
<evidence type="ECO:0000313" key="3">
    <source>
        <dbReference type="Proteomes" id="UP000011625"/>
    </source>
</evidence>
<keyword evidence="1" id="KW-0812">Transmembrane</keyword>
<dbReference type="PATRIC" id="fig|1227456.3.peg.3050"/>
<feature type="transmembrane region" description="Helical" evidence="1">
    <location>
        <begin position="161"/>
        <end position="180"/>
    </location>
</feature>
<organism evidence="2 3">
    <name type="scientific">Halococcus salifodinae DSM 8989</name>
    <dbReference type="NCBI Taxonomy" id="1227456"/>
    <lineage>
        <taxon>Archaea</taxon>
        <taxon>Methanobacteriati</taxon>
        <taxon>Methanobacteriota</taxon>
        <taxon>Stenosarchaea group</taxon>
        <taxon>Halobacteria</taxon>
        <taxon>Halobacteriales</taxon>
        <taxon>Halococcaceae</taxon>
        <taxon>Halococcus</taxon>
    </lineage>
</organism>
<reference evidence="2 3" key="1">
    <citation type="journal article" date="2014" name="PLoS Genet.">
        <title>Phylogenetically driven sequencing of extremely halophilic archaea reveals strategies for static and dynamic osmo-response.</title>
        <authorList>
            <person name="Becker E.A."/>
            <person name="Seitzer P.M."/>
            <person name="Tritt A."/>
            <person name="Larsen D."/>
            <person name="Krusor M."/>
            <person name="Yao A.I."/>
            <person name="Wu D."/>
            <person name="Madern D."/>
            <person name="Eisen J.A."/>
            <person name="Darling A.E."/>
            <person name="Facciotti M.T."/>
        </authorList>
    </citation>
    <scope>NUCLEOTIDE SEQUENCE [LARGE SCALE GENOMIC DNA]</scope>
    <source>
        <strain evidence="2 3">DSM 8989</strain>
    </source>
</reference>
<dbReference type="AlphaFoldDB" id="M0N012"/>
<proteinExistence type="predicted"/>
<dbReference type="OrthoDB" id="206308at2157"/>
<dbReference type="RefSeq" id="WP_005044656.1">
    <property type="nucleotide sequence ID" value="NZ_AOME01000073.1"/>
</dbReference>
<evidence type="ECO:0000313" key="2">
    <source>
        <dbReference type="EMBL" id="EMA50424.1"/>
    </source>
</evidence>
<keyword evidence="2" id="KW-0378">Hydrolase</keyword>
<dbReference type="Pfam" id="PF04307">
    <property type="entry name" value="YdjM"/>
    <property type="match status" value="1"/>
</dbReference>
<feature type="transmembrane region" description="Helical" evidence="1">
    <location>
        <begin position="132"/>
        <end position="149"/>
    </location>
</feature>
<dbReference type="STRING" id="1227456.C450_15048"/>
<keyword evidence="3" id="KW-1185">Reference proteome</keyword>
<dbReference type="GO" id="GO:0016787">
    <property type="term" value="F:hydrolase activity"/>
    <property type="evidence" value="ECO:0007669"/>
    <property type="project" value="UniProtKB-KW"/>
</dbReference>
<keyword evidence="1" id="KW-0472">Membrane</keyword>
<accession>M0N012</accession>
<dbReference type="InterPro" id="IPR007404">
    <property type="entry name" value="YdjM-like"/>
</dbReference>
<sequence>MFPWEHLAVGYLCYSLFAHLRGRTPNGPATLAVVVGTQFPDLVDKPLSWALDVLPAGVFAHSLFVAIPLAALVLVVGWRIGRTEPAIAFTVGYLTHLPGDVLPSIVLGGDASYWFLFWPAVARPGVDVSNPIVGPGAGAGILTNAWYYFQDYLGQLASPKGLLFVAVELLVLGSVLLLWFRDGRPGTGLFARLVGRRSSRH</sequence>
<feature type="transmembrane region" description="Helical" evidence="1">
    <location>
        <begin position="58"/>
        <end position="80"/>
    </location>
</feature>
<name>M0N012_9EURY</name>